<feature type="domain" description="CstA N-terminal" evidence="8">
    <location>
        <begin position="2"/>
        <end position="346"/>
    </location>
</feature>
<evidence type="ECO:0000256" key="4">
    <source>
        <dbReference type="ARBA" id="ARBA00022692"/>
    </source>
</evidence>
<comment type="similarity">
    <text evidence="2">Belongs to the peptide transporter carbon starvation (CstA) (TC 2.A.114) family.</text>
</comment>
<evidence type="ECO:0000313" key="9">
    <source>
        <dbReference type="EMBL" id="KYH35458.1"/>
    </source>
</evidence>
<keyword evidence="4 7" id="KW-0812">Transmembrane</keyword>
<feature type="domain" description="CstA N-terminal" evidence="8">
    <location>
        <begin position="351"/>
        <end position="492"/>
    </location>
</feature>
<dbReference type="PANTHER" id="PTHR30252">
    <property type="entry name" value="INNER MEMBRANE PEPTIDE TRANSPORTER"/>
    <property type="match status" value="1"/>
</dbReference>
<protein>
    <submittedName>
        <fullName evidence="9">Carbon starvation protein A</fullName>
    </submittedName>
</protein>
<dbReference type="Proteomes" id="UP000075531">
    <property type="component" value="Unassembled WGS sequence"/>
</dbReference>
<evidence type="ECO:0000313" key="10">
    <source>
        <dbReference type="Proteomes" id="UP000075531"/>
    </source>
</evidence>
<feature type="transmembrane region" description="Helical" evidence="7">
    <location>
        <begin position="185"/>
        <end position="204"/>
    </location>
</feature>
<reference evidence="9 10" key="1">
    <citation type="submission" date="2016-02" db="EMBL/GenBank/DDBJ databases">
        <title>Genome sequence of Clostridium tepidiprofundi DSM 19306.</title>
        <authorList>
            <person name="Poehlein A."/>
            <person name="Daniel R."/>
        </authorList>
    </citation>
    <scope>NUCLEOTIDE SEQUENCE [LARGE SCALE GENOMIC DNA]</scope>
    <source>
        <strain evidence="9 10">DSM 19306</strain>
    </source>
</reference>
<dbReference type="OrthoDB" id="9761224at2"/>
<feature type="transmembrane region" description="Helical" evidence="7">
    <location>
        <begin position="160"/>
        <end position="178"/>
    </location>
</feature>
<evidence type="ECO:0000256" key="1">
    <source>
        <dbReference type="ARBA" id="ARBA00004651"/>
    </source>
</evidence>
<dbReference type="InterPro" id="IPR051605">
    <property type="entry name" value="CstA"/>
</dbReference>
<feature type="transmembrane region" description="Helical" evidence="7">
    <location>
        <begin position="317"/>
        <end position="340"/>
    </location>
</feature>
<dbReference type="STRING" id="1121338.CLTEP_06340"/>
<feature type="transmembrane region" description="Helical" evidence="7">
    <location>
        <begin position="378"/>
        <end position="402"/>
    </location>
</feature>
<evidence type="ECO:0000256" key="7">
    <source>
        <dbReference type="SAM" id="Phobius"/>
    </source>
</evidence>
<feature type="transmembrane region" description="Helical" evidence="7">
    <location>
        <begin position="240"/>
        <end position="259"/>
    </location>
</feature>
<sequence length="545" mass="58807">MNSLVLVLVAIVFFIVAYSTYGSWLCKKWGIDPKRPTPAHTRTDGVDYVPAKAPVLLGHHFSSIAGAGPIVGPIAAAVFGWLPVMLWIIIGSIFFGGVHDMGALFASIRHDGKSIGEVIHVNMGDTGKKLFSWFAWLSLLLVIAAFTSICAATFVKVPSAATSSLLFILLAIIFGFLVYRRGAGLGISSVIGVALLFFCIWLGLEFPLHLSYNTWVVILLAYIAVASVTPVWILLQPRDYLNSFLLYAMLLGGVLGVLIKHPKIQLPAVTSFNLGNYKLLFPILFVTVACGAISGFHSLVGSGTTSKQLDNEKDVKVIGYGSMLIEGVLATLAIITAAYIGQDKLAELLKGSATNVFSNGLGEFMTGFGLPFATGKSFVALAISAFALTSLDTATRLGRFIFQEMFDKRKSADEVSSNPLTNKYVATIITVVLGGLLTFKGWRTIWPVFGSANQLLAALALLSLAVFLKRQGKEYRMASIPTVFMFLVTLFALVLLIIGKMSNFGKNWPIILIAVVLFVLAIILMITGVKALSDNKVSEDKNFKA</sequence>
<dbReference type="Pfam" id="PF02554">
    <property type="entry name" value="CstA"/>
    <property type="match status" value="2"/>
</dbReference>
<keyword evidence="3" id="KW-1003">Cell membrane</keyword>
<feature type="transmembrane region" description="Helical" evidence="7">
    <location>
        <begin position="279"/>
        <end position="296"/>
    </location>
</feature>
<evidence type="ECO:0000256" key="5">
    <source>
        <dbReference type="ARBA" id="ARBA00022989"/>
    </source>
</evidence>
<evidence type="ECO:0000259" key="8">
    <source>
        <dbReference type="Pfam" id="PF02554"/>
    </source>
</evidence>
<feature type="transmembrane region" description="Helical" evidence="7">
    <location>
        <begin position="510"/>
        <end position="532"/>
    </location>
</feature>
<dbReference type="PANTHER" id="PTHR30252:SF0">
    <property type="entry name" value="PEPTIDE TRANSPORTER CSTA"/>
    <property type="match status" value="1"/>
</dbReference>
<dbReference type="RefSeq" id="WP_066822446.1">
    <property type="nucleotide sequence ID" value="NZ_LTBA01000003.1"/>
</dbReference>
<comment type="caution">
    <text evidence="9">The sequence shown here is derived from an EMBL/GenBank/DDBJ whole genome shotgun (WGS) entry which is preliminary data.</text>
</comment>
<feature type="transmembrane region" description="Helical" evidence="7">
    <location>
        <begin position="133"/>
        <end position="154"/>
    </location>
</feature>
<dbReference type="InterPro" id="IPR003706">
    <property type="entry name" value="CstA_N"/>
</dbReference>
<gene>
    <name evidence="9" type="primary">cstA</name>
    <name evidence="9" type="ORF">CLTEP_06340</name>
</gene>
<feature type="transmembrane region" description="Helical" evidence="7">
    <location>
        <begin position="448"/>
        <end position="468"/>
    </location>
</feature>
<keyword evidence="5 7" id="KW-1133">Transmembrane helix</keyword>
<feature type="transmembrane region" description="Helical" evidence="7">
    <location>
        <begin position="70"/>
        <end position="95"/>
    </location>
</feature>
<dbReference type="GO" id="GO:0009267">
    <property type="term" value="P:cellular response to starvation"/>
    <property type="evidence" value="ECO:0007669"/>
    <property type="project" value="InterPro"/>
</dbReference>
<evidence type="ECO:0000256" key="2">
    <source>
        <dbReference type="ARBA" id="ARBA00007755"/>
    </source>
</evidence>
<dbReference type="AlphaFoldDB" id="A0A151B6A2"/>
<feature type="transmembrane region" description="Helical" evidence="7">
    <location>
        <begin position="210"/>
        <end position="233"/>
    </location>
</feature>
<accession>A0A151B6A2</accession>
<dbReference type="PATRIC" id="fig|1121338.3.peg.641"/>
<dbReference type="EMBL" id="LTBA01000003">
    <property type="protein sequence ID" value="KYH35458.1"/>
    <property type="molecule type" value="Genomic_DNA"/>
</dbReference>
<comment type="subcellular location">
    <subcellularLocation>
        <location evidence="1">Cell membrane</location>
        <topology evidence="1">Multi-pass membrane protein</topology>
    </subcellularLocation>
</comment>
<organism evidence="9 10">
    <name type="scientific">Clostridium tepidiprofundi DSM 19306</name>
    <dbReference type="NCBI Taxonomy" id="1121338"/>
    <lineage>
        <taxon>Bacteria</taxon>
        <taxon>Bacillati</taxon>
        <taxon>Bacillota</taxon>
        <taxon>Clostridia</taxon>
        <taxon>Eubacteriales</taxon>
        <taxon>Clostridiaceae</taxon>
        <taxon>Clostridium</taxon>
    </lineage>
</organism>
<keyword evidence="10" id="KW-1185">Reference proteome</keyword>
<feature type="transmembrane region" description="Helical" evidence="7">
    <location>
        <begin position="480"/>
        <end position="498"/>
    </location>
</feature>
<feature type="transmembrane region" description="Helical" evidence="7">
    <location>
        <begin position="423"/>
        <end position="442"/>
    </location>
</feature>
<name>A0A151B6A2_9CLOT</name>
<dbReference type="GO" id="GO:0005886">
    <property type="term" value="C:plasma membrane"/>
    <property type="evidence" value="ECO:0007669"/>
    <property type="project" value="UniProtKB-SubCell"/>
</dbReference>
<evidence type="ECO:0000256" key="3">
    <source>
        <dbReference type="ARBA" id="ARBA00022475"/>
    </source>
</evidence>
<evidence type="ECO:0000256" key="6">
    <source>
        <dbReference type="ARBA" id="ARBA00023136"/>
    </source>
</evidence>
<proteinExistence type="inferred from homology"/>
<keyword evidence="6 7" id="KW-0472">Membrane</keyword>